<organism evidence="5 6">
    <name type="scientific">Vibrio ponticus</name>
    <dbReference type="NCBI Taxonomy" id="265668"/>
    <lineage>
        <taxon>Bacteria</taxon>
        <taxon>Pseudomonadati</taxon>
        <taxon>Pseudomonadota</taxon>
        <taxon>Gammaproteobacteria</taxon>
        <taxon>Vibrionales</taxon>
        <taxon>Vibrionaceae</taxon>
        <taxon>Vibrio</taxon>
    </lineage>
</organism>
<accession>A0A3N3E5U5</accession>
<feature type="transmembrane region" description="Helical" evidence="2">
    <location>
        <begin position="47"/>
        <end position="66"/>
    </location>
</feature>
<keyword evidence="2" id="KW-0812">Transmembrane</keyword>
<dbReference type="CDD" id="cd01949">
    <property type="entry name" value="GGDEF"/>
    <property type="match status" value="1"/>
</dbReference>
<sequence>MSPNDSDLLLVRSLNNDGARSSFTQAINIKLILPGDFMRFERSWHRWLTWCFAILIALAIACIEYINNVQHQYIQQTERDSVREELSIIRSRLEALIISDIYLVNSLPVVVAANSEFSPLRWREVAQIVIERSSHIKGIILAPDDVIKLVYPHQYERYIGTHIGKPTRNQGAKLDYQLNQEPLVADAVELDNGDLGLVARVPIYTDPPFNQRYWGNVSVVINLKNLLDNAGVSEFAKNYSLAIAAVDEQLKPQSFLLGDASTLQSAFASELVLFPNGTWIIAASANQSAFSNVNWYHLNSARLIGYSSLLLLCGAYFAVSRLYRNANQRSLHDELTGLPNRRYFMFTFKRQFDLAKRAGSKERFALLNIDLDKFKEINDLYGHDAGDKVLEVAGQRIQIALRSSDVVARVGGDEFLILLPRIMEQSHLESVIESIRNHLTSEPIQYDSLPIKLYASIGYAIYQPNMESVEDMFKIADAAMYRNKLRITDY</sequence>
<dbReference type="GO" id="GO:0003824">
    <property type="term" value="F:catalytic activity"/>
    <property type="evidence" value="ECO:0007669"/>
    <property type="project" value="UniProtKB-ARBA"/>
</dbReference>
<dbReference type="InterPro" id="IPR000160">
    <property type="entry name" value="GGDEF_dom"/>
</dbReference>
<dbReference type="Proteomes" id="UP000278792">
    <property type="component" value="Unassembled WGS sequence"/>
</dbReference>
<feature type="domain" description="CHASE" evidence="3">
    <location>
        <begin position="146"/>
        <end position="282"/>
    </location>
</feature>
<dbReference type="InterPro" id="IPR006189">
    <property type="entry name" value="CHASE_dom"/>
</dbReference>
<dbReference type="PROSITE" id="PS50839">
    <property type="entry name" value="CHASE"/>
    <property type="match status" value="1"/>
</dbReference>
<reference evidence="5 6" key="1">
    <citation type="submission" date="2018-11" db="EMBL/GenBank/DDBJ databases">
        <title>Vibrio ponticus strain CAIM 1751 pathogenic for the snapper Lutjanus guttatus.</title>
        <authorList>
            <person name="Soto-Rodriguez S."/>
            <person name="Lozano-Olvera R."/>
            <person name="Gomez-Gil B."/>
        </authorList>
    </citation>
    <scope>NUCLEOTIDE SEQUENCE [LARGE SCALE GENOMIC DNA]</scope>
    <source>
        <strain evidence="5 6">CAIM 1751</strain>
    </source>
</reference>
<dbReference type="PANTHER" id="PTHR46663">
    <property type="entry name" value="DIGUANYLATE CYCLASE DGCT-RELATED"/>
    <property type="match status" value="1"/>
</dbReference>
<dbReference type="PANTHER" id="PTHR46663:SF2">
    <property type="entry name" value="GGDEF DOMAIN-CONTAINING PROTEIN"/>
    <property type="match status" value="1"/>
</dbReference>
<evidence type="ECO:0000259" key="3">
    <source>
        <dbReference type="PROSITE" id="PS50839"/>
    </source>
</evidence>
<dbReference type="InterPro" id="IPR029787">
    <property type="entry name" value="Nucleotide_cyclase"/>
</dbReference>
<protein>
    <submittedName>
        <fullName evidence="5">Sensor domain-containing diguanylate cyclase</fullName>
    </submittedName>
</protein>
<comment type="cofactor">
    <cofactor evidence="1">
        <name>Mg(2+)</name>
        <dbReference type="ChEBI" id="CHEBI:18420"/>
    </cofactor>
</comment>
<name>A0A3N3E5U5_9VIBR</name>
<dbReference type="SUPFAM" id="SSF55073">
    <property type="entry name" value="Nucleotide cyclase"/>
    <property type="match status" value="1"/>
</dbReference>
<comment type="caution">
    <text evidence="5">The sequence shown here is derived from an EMBL/GenBank/DDBJ whole genome shotgun (WGS) entry which is preliminary data.</text>
</comment>
<feature type="domain" description="GGDEF" evidence="4">
    <location>
        <begin position="362"/>
        <end position="490"/>
    </location>
</feature>
<proteinExistence type="predicted"/>
<dbReference type="AlphaFoldDB" id="A0A3N3E5U5"/>
<dbReference type="EMBL" id="RKIK01000003">
    <property type="protein sequence ID" value="ROV62114.1"/>
    <property type="molecule type" value="Genomic_DNA"/>
</dbReference>
<dbReference type="PROSITE" id="PS50887">
    <property type="entry name" value="GGDEF"/>
    <property type="match status" value="1"/>
</dbReference>
<dbReference type="SMART" id="SM01079">
    <property type="entry name" value="CHASE"/>
    <property type="match status" value="1"/>
</dbReference>
<evidence type="ECO:0000259" key="4">
    <source>
        <dbReference type="PROSITE" id="PS50887"/>
    </source>
</evidence>
<gene>
    <name evidence="5" type="ORF">EGH82_01780</name>
</gene>
<dbReference type="NCBIfam" id="TIGR00254">
    <property type="entry name" value="GGDEF"/>
    <property type="match status" value="1"/>
</dbReference>
<feature type="transmembrane region" description="Helical" evidence="2">
    <location>
        <begin position="303"/>
        <end position="323"/>
    </location>
</feature>
<evidence type="ECO:0000313" key="5">
    <source>
        <dbReference type="EMBL" id="ROV62114.1"/>
    </source>
</evidence>
<evidence type="ECO:0000313" key="6">
    <source>
        <dbReference type="Proteomes" id="UP000278792"/>
    </source>
</evidence>
<evidence type="ECO:0000256" key="1">
    <source>
        <dbReference type="ARBA" id="ARBA00001946"/>
    </source>
</evidence>
<keyword evidence="2" id="KW-1133">Transmembrane helix</keyword>
<dbReference type="SMART" id="SM00267">
    <property type="entry name" value="GGDEF"/>
    <property type="match status" value="1"/>
</dbReference>
<evidence type="ECO:0000256" key="2">
    <source>
        <dbReference type="SAM" id="Phobius"/>
    </source>
</evidence>
<keyword evidence="2" id="KW-0472">Membrane</keyword>
<dbReference type="InterPro" id="IPR052163">
    <property type="entry name" value="DGC-Regulatory_Protein"/>
</dbReference>
<dbReference type="InterPro" id="IPR043128">
    <property type="entry name" value="Rev_trsase/Diguanyl_cyclase"/>
</dbReference>
<dbReference type="FunFam" id="3.30.70.270:FF:000001">
    <property type="entry name" value="Diguanylate cyclase domain protein"/>
    <property type="match status" value="1"/>
</dbReference>
<dbReference type="Gene3D" id="3.30.70.270">
    <property type="match status" value="1"/>
</dbReference>
<dbReference type="Pfam" id="PF00990">
    <property type="entry name" value="GGDEF"/>
    <property type="match status" value="1"/>
</dbReference>